<accession>A0ABS9ZJH2</accession>
<evidence type="ECO:0000313" key="2">
    <source>
        <dbReference type="Proteomes" id="UP001320513"/>
    </source>
</evidence>
<protein>
    <recommendedName>
        <fullName evidence="3">DUF3037 domain-containing protein</fullName>
    </recommendedName>
</protein>
<sequence>MRAFKYSIIKYMPDPKRGEIINVGLVVFKRDTLDVRVLNASAKLRMLDGTSSIEDIENLKDSIEYISKLSGSADRSLSMLKSFRSPSYLSETAEFVIDDEKQYEQRVRNLFNLLIKPYSAKEKVTRTPRILSHLKDKFESMDLLAKSTDDLSKHKMVYNYPLNEKSGFNADFILKNGKYHITEAIDFNVNDLNSKFKETSVKVMTFMEGRKALGEKTGSYFVYTASSTVEKEITPHLNMASDYSDALFNLANAKDAARYFDMISSLAGQNRLIH</sequence>
<evidence type="ECO:0000313" key="1">
    <source>
        <dbReference type="EMBL" id="MCI8210735.1"/>
    </source>
</evidence>
<name>A0ABS9ZJH2_9PSED</name>
<dbReference type="Pfam" id="PF11236">
    <property type="entry name" value="DUF3037"/>
    <property type="match status" value="1"/>
</dbReference>
<proteinExistence type="predicted"/>
<keyword evidence="2" id="KW-1185">Reference proteome</keyword>
<organism evidence="1 2">
    <name type="scientific">Pseudomonas maioricensis</name>
    <dbReference type="NCBI Taxonomy" id="1766623"/>
    <lineage>
        <taxon>Bacteria</taxon>
        <taxon>Pseudomonadati</taxon>
        <taxon>Pseudomonadota</taxon>
        <taxon>Gammaproteobacteria</taxon>
        <taxon>Pseudomonadales</taxon>
        <taxon>Pseudomonadaceae</taxon>
        <taxon>Pseudomonas</taxon>
    </lineage>
</organism>
<dbReference type="InterPro" id="IPR021398">
    <property type="entry name" value="DUF3037"/>
</dbReference>
<dbReference type="RefSeq" id="WP_243246959.1">
    <property type="nucleotide sequence ID" value="NZ_LOHG01000008.1"/>
</dbReference>
<dbReference type="Proteomes" id="UP001320513">
    <property type="component" value="Unassembled WGS sequence"/>
</dbReference>
<reference evidence="1 2" key="1">
    <citation type="submission" date="2015-12" db="EMBL/GenBank/DDBJ databases">
        <title>Phylogenomics in the description of a new species in the Pseudomonas syringae group.</title>
        <authorList>
            <person name="Busquets A."/>
            <person name="Gomila M."/>
            <person name="Beiki F."/>
            <person name="Rahimian H."/>
            <person name="Mulet M."/>
            <person name="Sanchez D."/>
            <person name="Garcia-Valdes E."/>
            <person name="Lalucat J."/>
        </authorList>
    </citation>
    <scope>NUCLEOTIDE SEQUENCE [LARGE SCALE GENOMIC DNA]</scope>
    <source>
        <strain evidence="1 2">S25</strain>
    </source>
</reference>
<evidence type="ECO:0008006" key="3">
    <source>
        <dbReference type="Google" id="ProtNLM"/>
    </source>
</evidence>
<gene>
    <name evidence="1" type="ORF">AUC61_14450</name>
</gene>
<dbReference type="EMBL" id="LOHG01000008">
    <property type="protein sequence ID" value="MCI8210735.1"/>
    <property type="molecule type" value="Genomic_DNA"/>
</dbReference>
<comment type="caution">
    <text evidence="1">The sequence shown here is derived from an EMBL/GenBank/DDBJ whole genome shotgun (WGS) entry which is preliminary data.</text>
</comment>